<proteinExistence type="predicted"/>
<dbReference type="InterPro" id="IPR053224">
    <property type="entry name" value="Sensory_adhesion_molecule"/>
</dbReference>
<dbReference type="PANTHER" id="PTHR31460:SF0">
    <property type="entry name" value="CALCIUM-DEPENDENT PHOSPHOTRIESTERASE SUPERFAMILY PROTEIN-RELATED"/>
    <property type="match status" value="1"/>
</dbReference>
<comment type="caution">
    <text evidence="2">The sequence shown here is derived from an EMBL/GenBank/DDBJ whole genome shotgun (WGS) entry which is preliminary data.</text>
</comment>
<sequence length="332" mass="35031">MPWPCRPAAAPRAHEQKPVDGAAAPLGAYDLGSWRRLDVPGESTFPDDVAADEDGNAYVTDAKGSKIWKVSPDGVLLGVIKNATFMKRPGLRHNLVGLNGIIYHPNGYLLVVHTSGGDLFKVDPKTESVRVVKVQGSLRQGDGLELLSPTRLVVAGMPNRLVESSDDWETASVTAQYVGPIHRVRSSATVKDGDVYINHILGFGLGKKKTHVLARAPRRQVLVGGGGYWGDPTAVEVEEAVLGLGRGESAAEGARPDVPGDLSVREAVTPRPRGNGRATSNGVVSKGQKIVEAGNHSFGFGGLDSAVEVKEAAPEGGGGERFPKDSISENQS</sequence>
<dbReference type="Gene3D" id="2.120.10.30">
    <property type="entry name" value="TolB, C-terminal domain"/>
    <property type="match status" value="2"/>
</dbReference>
<dbReference type="InterPro" id="IPR011042">
    <property type="entry name" value="6-blade_b-propeller_TolB-like"/>
</dbReference>
<accession>A0A811MDQ0</accession>
<evidence type="ECO:0000313" key="2">
    <source>
        <dbReference type="EMBL" id="CAD6203341.1"/>
    </source>
</evidence>
<dbReference type="OrthoDB" id="1902639at2759"/>
<dbReference type="PANTHER" id="PTHR31460">
    <property type="match status" value="1"/>
</dbReference>
<name>A0A811MDQ0_9POAL</name>
<feature type="compositionally biased region" description="Basic and acidic residues" evidence="1">
    <location>
        <begin position="321"/>
        <end position="332"/>
    </location>
</feature>
<evidence type="ECO:0000256" key="1">
    <source>
        <dbReference type="SAM" id="MobiDB-lite"/>
    </source>
</evidence>
<gene>
    <name evidence="2" type="ORF">NCGR_LOCUS1539</name>
</gene>
<protein>
    <submittedName>
        <fullName evidence="2">Uncharacterized protein</fullName>
    </submittedName>
</protein>
<dbReference type="SUPFAM" id="SSF101898">
    <property type="entry name" value="NHL repeat"/>
    <property type="match status" value="1"/>
</dbReference>
<keyword evidence="3" id="KW-1185">Reference proteome</keyword>
<dbReference type="Proteomes" id="UP000604825">
    <property type="component" value="Unassembled WGS sequence"/>
</dbReference>
<feature type="region of interest" description="Disordered" evidence="1">
    <location>
        <begin position="309"/>
        <end position="332"/>
    </location>
</feature>
<reference evidence="2" key="1">
    <citation type="submission" date="2020-10" db="EMBL/GenBank/DDBJ databases">
        <authorList>
            <person name="Han B."/>
            <person name="Lu T."/>
            <person name="Zhao Q."/>
            <person name="Huang X."/>
            <person name="Zhao Y."/>
        </authorList>
    </citation>
    <scope>NUCLEOTIDE SEQUENCE</scope>
</reference>
<dbReference type="GO" id="GO:0005783">
    <property type="term" value="C:endoplasmic reticulum"/>
    <property type="evidence" value="ECO:0007669"/>
    <property type="project" value="TreeGrafter"/>
</dbReference>
<evidence type="ECO:0000313" key="3">
    <source>
        <dbReference type="Proteomes" id="UP000604825"/>
    </source>
</evidence>
<dbReference type="AlphaFoldDB" id="A0A811MDQ0"/>
<dbReference type="EMBL" id="CAJGYO010000001">
    <property type="protein sequence ID" value="CAD6203341.1"/>
    <property type="molecule type" value="Genomic_DNA"/>
</dbReference>
<organism evidence="2 3">
    <name type="scientific">Miscanthus lutarioriparius</name>
    <dbReference type="NCBI Taxonomy" id="422564"/>
    <lineage>
        <taxon>Eukaryota</taxon>
        <taxon>Viridiplantae</taxon>
        <taxon>Streptophyta</taxon>
        <taxon>Embryophyta</taxon>
        <taxon>Tracheophyta</taxon>
        <taxon>Spermatophyta</taxon>
        <taxon>Magnoliopsida</taxon>
        <taxon>Liliopsida</taxon>
        <taxon>Poales</taxon>
        <taxon>Poaceae</taxon>
        <taxon>PACMAD clade</taxon>
        <taxon>Panicoideae</taxon>
        <taxon>Andropogonodae</taxon>
        <taxon>Andropogoneae</taxon>
        <taxon>Saccharinae</taxon>
        <taxon>Miscanthus</taxon>
    </lineage>
</organism>